<dbReference type="CDD" id="cd04301">
    <property type="entry name" value="NAT_SF"/>
    <property type="match status" value="1"/>
</dbReference>
<dbReference type="RefSeq" id="WP_219203096.1">
    <property type="nucleotide sequence ID" value="NZ_JAHWQX010000004.1"/>
</dbReference>
<dbReference type="EC" id="2.3.1.-" evidence="3"/>
<evidence type="ECO:0000313" key="4">
    <source>
        <dbReference type="Proteomes" id="UP001430804"/>
    </source>
</evidence>
<dbReference type="InterPro" id="IPR000182">
    <property type="entry name" value="GNAT_dom"/>
</dbReference>
<gene>
    <name evidence="3" type="ORF">KY465_15980</name>
</gene>
<dbReference type="PROSITE" id="PS51186">
    <property type="entry name" value="GNAT"/>
    <property type="match status" value="1"/>
</dbReference>
<protein>
    <submittedName>
        <fullName evidence="3">GNAT family N-acetyltransferase</fullName>
        <ecNumber evidence="3">2.3.1.-</ecNumber>
    </submittedName>
</protein>
<keyword evidence="3" id="KW-0012">Acyltransferase</keyword>
<keyword evidence="4" id="KW-1185">Reference proteome</keyword>
<reference evidence="3" key="1">
    <citation type="submission" date="2021-07" db="EMBL/GenBank/DDBJ databases">
        <title>Pseudohoeflea marina sp. nov. a polyhydroxyalcanoate-producing bacterium.</title>
        <authorList>
            <person name="Zheng W."/>
            <person name="Yu S."/>
            <person name="Huang Y."/>
        </authorList>
    </citation>
    <scope>NUCLEOTIDE SEQUENCE</scope>
    <source>
        <strain evidence="3">DP4N28-3</strain>
    </source>
</reference>
<feature type="domain" description="N-acetyltransferase" evidence="2">
    <location>
        <begin position="241"/>
        <end position="383"/>
    </location>
</feature>
<dbReference type="Proteomes" id="UP001430804">
    <property type="component" value="Unassembled WGS sequence"/>
</dbReference>
<evidence type="ECO:0000313" key="3">
    <source>
        <dbReference type="EMBL" id="MBW3098784.1"/>
    </source>
</evidence>
<name>A0ABS6WS40_9HYPH</name>
<dbReference type="EMBL" id="JAHWQX010000004">
    <property type="protein sequence ID" value="MBW3098784.1"/>
    <property type="molecule type" value="Genomic_DNA"/>
</dbReference>
<evidence type="ECO:0000259" key="2">
    <source>
        <dbReference type="PROSITE" id="PS51186"/>
    </source>
</evidence>
<dbReference type="Pfam" id="PF00583">
    <property type="entry name" value="Acetyltransf_1"/>
    <property type="match status" value="1"/>
</dbReference>
<comment type="caution">
    <text evidence="3">The sequence shown here is derived from an EMBL/GenBank/DDBJ whole genome shotgun (WGS) entry which is preliminary data.</text>
</comment>
<sequence>MQAVQENSLSHSIASRQSATRDRNETSPPVPAAAAPGEETAGSERSRLHRAASMVSVTNRVRAEDIPRLLEAAGNVIGQLASTETVLRIADINPDSIHVFSRRGRARAEGFVSTLLLNRKGRTALLDGTLNLLDPQSEYLVRQHESPDVIYVWASYTPGLLAAGIERVFDRYDSPHYARADIISTSFTLRGHRAMVNRGFEKGIEHDGRILDQFYILPRSPQTVKTRSPRYATYHPELQPTGIRVVNGFDDMMRMAAVRSAVFIGEQACPYDEEFDGNDLAATHLLAFVDNEPAGCMRIRFFGDFAKMERLAVRKQFRHTRTAFDLVRASVDICRDKGYRRLYGHAREDYLHFWQHFGFHVKENGAPFSFSDHAFVEMLEDIEPSRNAVKLADGPYRIIRPEGAWHVPGPLERSAERGAA</sequence>
<evidence type="ECO:0000256" key="1">
    <source>
        <dbReference type="SAM" id="MobiDB-lite"/>
    </source>
</evidence>
<proteinExistence type="predicted"/>
<feature type="compositionally biased region" description="Polar residues" evidence="1">
    <location>
        <begin position="1"/>
        <end position="18"/>
    </location>
</feature>
<feature type="region of interest" description="Disordered" evidence="1">
    <location>
        <begin position="1"/>
        <end position="51"/>
    </location>
</feature>
<keyword evidence="3" id="KW-0808">Transferase</keyword>
<dbReference type="GO" id="GO:0016746">
    <property type="term" value="F:acyltransferase activity"/>
    <property type="evidence" value="ECO:0007669"/>
    <property type="project" value="UniProtKB-KW"/>
</dbReference>
<accession>A0ABS6WS40</accession>
<organism evidence="3 4">
    <name type="scientific">Pseudohoeflea coraliihabitans</name>
    <dbReference type="NCBI Taxonomy" id="2860393"/>
    <lineage>
        <taxon>Bacteria</taxon>
        <taxon>Pseudomonadati</taxon>
        <taxon>Pseudomonadota</taxon>
        <taxon>Alphaproteobacteria</taxon>
        <taxon>Hyphomicrobiales</taxon>
        <taxon>Rhizobiaceae</taxon>
        <taxon>Pseudohoeflea</taxon>
    </lineage>
</organism>